<reference evidence="1" key="1">
    <citation type="submission" date="2022-10" db="EMBL/GenBank/DDBJ databases">
        <title>Genome Sequence of Xylaria curta.</title>
        <authorList>
            <person name="Buettner E."/>
        </authorList>
    </citation>
    <scope>NUCLEOTIDE SEQUENCE</scope>
    <source>
        <strain evidence="1">Babe10</strain>
    </source>
</reference>
<organism evidence="1 2">
    <name type="scientific">Xylaria curta</name>
    <dbReference type="NCBI Taxonomy" id="42375"/>
    <lineage>
        <taxon>Eukaryota</taxon>
        <taxon>Fungi</taxon>
        <taxon>Dikarya</taxon>
        <taxon>Ascomycota</taxon>
        <taxon>Pezizomycotina</taxon>
        <taxon>Sordariomycetes</taxon>
        <taxon>Xylariomycetidae</taxon>
        <taxon>Xylariales</taxon>
        <taxon>Xylariaceae</taxon>
        <taxon>Xylaria</taxon>
    </lineage>
</organism>
<name>A0ACC1MT62_9PEZI</name>
<dbReference type="EMBL" id="JAPDGR010003896">
    <property type="protein sequence ID" value="KAJ2969796.1"/>
    <property type="molecule type" value="Genomic_DNA"/>
</dbReference>
<accession>A0ACC1MT62</accession>
<proteinExistence type="predicted"/>
<dbReference type="Proteomes" id="UP001143856">
    <property type="component" value="Unassembled WGS sequence"/>
</dbReference>
<keyword evidence="2" id="KW-1185">Reference proteome</keyword>
<evidence type="ECO:0000313" key="1">
    <source>
        <dbReference type="EMBL" id="KAJ2969796.1"/>
    </source>
</evidence>
<gene>
    <name evidence="1" type="ORF">NUW58_g9893</name>
</gene>
<protein>
    <submittedName>
        <fullName evidence="1">Uncharacterized protein</fullName>
    </submittedName>
</protein>
<evidence type="ECO:0000313" key="2">
    <source>
        <dbReference type="Proteomes" id="UP001143856"/>
    </source>
</evidence>
<sequence>MEKNMSYLDIMKEADAFPYEDTEPEAYHALTMTLYKLVWKDNNGPVLGYMLASTVNRLLAVDNLITYTYTLRVRGGMTWLDNCLLCLAQLAHGGLHEFRRPGRPRFCAGLPGLAEHLSCDLYPTNMS</sequence>
<comment type="caution">
    <text evidence="1">The sequence shown here is derived from an EMBL/GenBank/DDBJ whole genome shotgun (WGS) entry which is preliminary data.</text>
</comment>